<evidence type="ECO:0000256" key="2">
    <source>
        <dbReference type="SAM" id="MobiDB-lite"/>
    </source>
</evidence>
<feature type="compositionally biased region" description="Low complexity" evidence="2">
    <location>
        <begin position="468"/>
        <end position="481"/>
    </location>
</feature>
<protein>
    <submittedName>
        <fullName evidence="3">Uncharacterized protein</fullName>
    </submittedName>
</protein>
<feature type="compositionally biased region" description="Polar residues" evidence="2">
    <location>
        <begin position="21"/>
        <end position="34"/>
    </location>
</feature>
<keyword evidence="4" id="KW-1185">Reference proteome</keyword>
<name>A0ABP1CL52_9APHY</name>
<feature type="compositionally biased region" description="Polar residues" evidence="2">
    <location>
        <begin position="575"/>
        <end position="588"/>
    </location>
</feature>
<feature type="region of interest" description="Disordered" evidence="2">
    <location>
        <begin position="848"/>
        <end position="954"/>
    </location>
</feature>
<organism evidence="3 4">
    <name type="scientific">Somion occarium</name>
    <dbReference type="NCBI Taxonomy" id="3059160"/>
    <lineage>
        <taxon>Eukaryota</taxon>
        <taxon>Fungi</taxon>
        <taxon>Dikarya</taxon>
        <taxon>Basidiomycota</taxon>
        <taxon>Agaricomycotina</taxon>
        <taxon>Agaricomycetes</taxon>
        <taxon>Polyporales</taxon>
        <taxon>Cerrenaceae</taxon>
        <taxon>Somion</taxon>
    </lineage>
</organism>
<feature type="region of interest" description="Disordered" evidence="2">
    <location>
        <begin position="723"/>
        <end position="824"/>
    </location>
</feature>
<feature type="region of interest" description="Disordered" evidence="2">
    <location>
        <begin position="291"/>
        <end position="621"/>
    </location>
</feature>
<sequence>MATIETLDLADHPSQADGENAVQQGTFVQGSPTKTGDEAASPSKPDGLPLDSAPATPSPGSSSTPLRPTVANGQATPGTTHAPILSMPHPKKFSSVNINKKFLERSSSSSGPAQTASTSLSSKAGITNQKPNLQATPSHSRLVTAKLTAGPQPSTLTGPGWSRPPSTGSSVPTPVSNTNPKPTPLPAPTLSQPSAGKVPPSQSRTPLEGPTSSLKKDAGSRPAWGHSKLPGATLGSADAVQNDFPTAAESAQVRAAKLNEKRQAVQAAQAQKQALAAEADAFRGVHLKNAHHWDEDEEDDADFLEGVIDFGDGRQYKIQPSEPSRSPPHEVPELAPEAARQLGIHPERPVKKEERFADDFDRSWPRSRGSESFPSPQPRERFPHGPPSSASSQSMHSPQESSRVLFNERSNRLEPWSSSHPSRYGPPPRDSYFSRRDSRSDHAVSPTESRGGRELPPHRQGVQLLQKPPSESGGEGPPRSRVFGDRFGPDSSRFRDKDTSRRDYGPPPHMARGPSQGVEQPRSRERDHYNPLSVTRSPVMGPARGMMGPPPMPALRSPQSMRDDDRQIPPHLAKLQTSQPQSPTSAVSDQHPPLEPPSATETAPILSATQSPAVSHASMSPLVEGSTMPIVDIDEVRKAAMHSAAERAKLRRQHEEEERERERERARRKAAELEAKMKAMEDAKKVSEEAAVQAEPAQKDVSDAQVIEIIEDAVSSVTTAAVVPNGAPLPSVPEEGSSKTQSLAPIRTSFARPPSVKGVPRTAPARRSSFNTQDGASFATETNSWRNTAAPPPPRSAAARGPSKSLTSPASVIPPPPLSLPAVDALSLAPDEELEVFDFSEIGKMVGEIAAPPAQQSTARSRPRPVAIDFFDDAGQSQPTANDAQKEQESWRKSVPPITEDAAGSQEVQLDSRPTSLSPPAQAPLSQRRLSTSSDDHARVHTGHSLAHPLKSPVSSSYREASLLVLDDTMARIKGAIDGMQKPEPTKSDVPKAEPAGPDEIEVSPRPEPPKTQLTRWLPPALRARAVNHDEPPREIFDVTADEPPRSPKPVWNTFSVKFPSVSHPREHIPRKQLNMSKTQPHIRSDIYTFDPPIEHMNRRDFHLNDIFFRKPLVVKGRVKYTVLLPSRRATSSKAIGPVVNLPAKSVAGFGRKNGASDGSSWRKPPPSPLSSQPAVGEEGPQTLETVSRSPPPESSSVKTTEFSERPTVSVTAAAAAKSRPQPKMPAGTDVAFYRDSRAEDLSKQAKATVKFIVSSELEEEPSSVVGGFTNHDATSPAPKADATDKVAVKADGLKLAPEVKRQSAAELGPNSPARSNSLPWPKPSKTSGSKDSPSRAPDPEHLKAVWSSPAHKSSVSPVNSLENIGDDLTGVPFTIQDVKSEGGETPPPPSSGPPSRMSLHDVTRAFQQVPTSSSSLSSSHRTGPLSGLSSPSAAHRQPVPTHPPSSVPTPNLRPMYPAYPSPMLSSPSPTMVYPMSMTPSPVPRHMVVPGPSQYPQPMWVPVPGPPPPPGTMMRPMASPYGPQYMPYPTGAPMYAGHPQSNAQGSMPPPQPNGVSNRPNGVNVMSPVLAHANPMYAPSPVLMHTPVSALPPGHTYPNHSQQPRGQGQSRGYDHVSGVPYSASSHTPQGTLYNAVPSNFDRPTW</sequence>
<feature type="compositionally biased region" description="Low complexity" evidence="2">
    <location>
        <begin position="52"/>
        <end position="65"/>
    </location>
</feature>
<proteinExistence type="predicted"/>
<dbReference type="EMBL" id="OZ037944">
    <property type="protein sequence ID" value="CAL1696426.1"/>
    <property type="molecule type" value="Genomic_DNA"/>
</dbReference>
<feature type="compositionally biased region" description="Low complexity" evidence="2">
    <location>
        <begin position="1600"/>
        <end position="1610"/>
    </location>
</feature>
<gene>
    <name evidence="3" type="ORF">GFSPODELE1_LOCUS1176</name>
</gene>
<feature type="compositionally biased region" description="Polar residues" evidence="2">
    <location>
        <begin position="1351"/>
        <end position="1363"/>
    </location>
</feature>
<feature type="compositionally biased region" description="Basic and acidic residues" evidence="2">
    <location>
        <begin position="482"/>
        <end position="504"/>
    </location>
</feature>
<evidence type="ECO:0000313" key="3">
    <source>
        <dbReference type="EMBL" id="CAL1696426.1"/>
    </source>
</evidence>
<feature type="region of interest" description="Disordered" evidence="2">
    <location>
        <begin position="1148"/>
        <end position="1229"/>
    </location>
</feature>
<feature type="compositionally biased region" description="Polar residues" evidence="2">
    <location>
        <begin position="189"/>
        <end position="213"/>
    </location>
</feature>
<feature type="compositionally biased region" description="Basic and acidic residues" evidence="2">
    <location>
        <begin position="432"/>
        <end position="442"/>
    </location>
</feature>
<dbReference type="Proteomes" id="UP001497453">
    <property type="component" value="Chromosome 1"/>
</dbReference>
<feature type="region of interest" description="Disordered" evidence="2">
    <location>
        <begin position="642"/>
        <end position="669"/>
    </location>
</feature>
<feature type="compositionally biased region" description="Polar residues" evidence="2">
    <location>
        <begin position="1621"/>
        <end position="1631"/>
    </location>
</feature>
<feature type="compositionally biased region" description="Low complexity" evidence="2">
    <location>
        <begin position="387"/>
        <end position="402"/>
    </location>
</feature>
<feature type="region of interest" description="Disordered" evidence="2">
    <location>
        <begin position="1588"/>
        <end position="1644"/>
    </location>
</feature>
<feature type="compositionally biased region" description="Polar residues" evidence="2">
    <location>
        <begin position="120"/>
        <end position="141"/>
    </location>
</feature>
<evidence type="ECO:0000256" key="1">
    <source>
        <dbReference type="SAM" id="Coils"/>
    </source>
</evidence>
<accession>A0ABP1CL52</accession>
<feature type="region of interest" description="Disordered" evidence="2">
    <location>
        <begin position="979"/>
        <end position="1014"/>
    </location>
</feature>
<feature type="compositionally biased region" description="Polar residues" evidence="2">
    <location>
        <begin position="1313"/>
        <end position="1332"/>
    </location>
</feature>
<feature type="coiled-coil region" evidence="1">
    <location>
        <begin position="248"/>
        <end position="278"/>
    </location>
</feature>
<feature type="compositionally biased region" description="Polar residues" evidence="2">
    <location>
        <begin position="768"/>
        <end position="787"/>
    </location>
</feature>
<feature type="compositionally biased region" description="Low complexity" evidence="2">
    <location>
        <begin position="538"/>
        <end position="547"/>
    </location>
</feature>
<feature type="compositionally biased region" description="Low complexity" evidence="2">
    <location>
        <begin position="106"/>
        <end position="119"/>
    </location>
</feature>
<keyword evidence="1" id="KW-0175">Coiled coil</keyword>
<feature type="region of interest" description="Disordered" evidence="2">
    <location>
        <begin position="1259"/>
        <end position="1289"/>
    </location>
</feature>
<feature type="compositionally biased region" description="Low complexity" evidence="2">
    <location>
        <begin position="164"/>
        <end position="176"/>
    </location>
</feature>
<feature type="region of interest" description="Disordered" evidence="2">
    <location>
        <begin position="1"/>
        <end position="241"/>
    </location>
</feature>
<feature type="compositionally biased region" description="Polar residues" evidence="2">
    <location>
        <begin position="906"/>
        <end position="933"/>
    </location>
</feature>
<feature type="region of interest" description="Disordered" evidence="2">
    <location>
        <begin position="1301"/>
        <end position="1454"/>
    </location>
</feature>
<feature type="compositionally biased region" description="Basic and acidic residues" evidence="2">
    <location>
        <begin position="345"/>
        <end position="364"/>
    </location>
</feature>
<evidence type="ECO:0000313" key="4">
    <source>
        <dbReference type="Proteomes" id="UP001497453"/>
    </source>
</evidence>
<reference evidence="4" key="1">
    <citation type="submission" date="2024-04" db="EMBL/GenBank/DDBJ databases">
        <authorList>
            <person name="Shaw F."/>
            <person name="Minotto A."/>
        </authorList>
    </citation>
    <scope>NUCLEOTIDE SEQUENCE [LARGE SCALE GENOMIC DNA]</scope>
</reference>